<evidence type="ECO:0000256" key="4">
    <source>
        <dbReference type="ARBA" id="ARBA00022723"/>
    </source>
</evidence>
<gene>
    <name evidence="11" type="ORF">HOLleu_36446</name>
</gene>
<dbReference type="InterPro" id="IPR036907">
    <property type="entry name" value="5'-Nucleotdase_C_sf"/>
</dbReference>
<dbReference type="GO" id="GO:0006196">
    <property type="term" value="P:AMP catabolic process"/>
    <property type="evidence" value="ECO:0007669"/>
    <property type="project" value="TreeGrafter"/>
</dbReference>
<name>A0A9Q0YNK3_HOLLE</name>
<dbReference type="PANTHER" id="PTHR11575">
    <property type="entry name" value="5'-NUCLEOTIDASE-RELATED"/>
    <property type="match status" value="1"/>
</dbReference>
<evidence type="ECO:0000256" key="5">
    <source>
        <dbReference type="ARBA" id="ARBA00022729"/>
    </source>
</evidence>
<evidence type="ECO:0000256" key="7">
    <source>
        <dbReference type="ARBA" id="ARBA00022801"/>
    </source>
</evidence>
<feature type="chain" id="PRO_5040546797" description="5'-nucleotidase" evidence="8">
    <location>
        <begin position="21"/>
        <end position="400"/>
    </location>
</feature>
<dbReference type="EMBL" id="JAIZAY010000019">
    <property type="protein sequence ID" value="KAJ8023879.1"/>
    <property type="molecule type" value="Genomic_DNA"/>
</dbReference>
<dbReference type="CDD" id="cd07409">
    <property type="entry name" value="MPP_CD73_N"/>
    <property type="match status" value="1"/>
</dbReference>
<evidence type="ECO:0000256" key="2">
    <source>
        <dbReference type="ARBA" id="ARBA00006654"/>
    </source>
</evidence>
<dbReference type="GO" id="GO:0046872">
    <property type="term" value="F:metal ion binding"/>
    <property type="evidence" value="ECO:0007669"/>
    <property type="project" value="UniProtKB-KW"/>
</dbReference>
<dbReference type="InterPro" id="IPR006179">
    <property type="entry name" value="5_nucleotidase/apyrase"/>
</dbReference>
<evidence type="ECO:0000259" key="10">
    <source>
        <dbReference type="Pfam" id="PF02872"/>
    </source>
</evidence>
<dbReference type="EC" id="3.1.3.5" evidence="3"/>
<dbReference type="Pfam" id="PF00149">
    <property type="entry name" value="Metallophos"/>
    <property type="match status" value="1"/>
</dbReference>
<proteinExistence type="inferred from homology"/>
<keyword evidence="7 8" id="KW-0378">Hydrolase</keyword>
<reference evidence="11" key="1">
    <citation type="submission" date="2021-10" db="EMBL/GenBank/DDBJ databases">
        <title>Tropical sea cucumber genome reveals ecological adaptation and Cuvierian tubules defense mechanism.</title>
        <authorList>
            <person name="Chen T."/>
        </authorList>
    </citation>
    <scope>NUCLEOTIDE SEQUENCE</scope>
    <source>
        <strain evidence="11">Nanhai2018</strain>
        <tissue evidence="11">Muscle</tissue>
    </source>
</reference>
<evidence type="ECO:0000256" key="1">
    <source>
        <dbReference type="ARBA" id="ARBA00000815"/>
    </source>
</evidence>
<keyword evidence="4" id="KW-0479">Metal-binding</keyword>
<evidence type="ECO:0000256" key="6">
    <source>
        <dbReference type="ARBA" id="ARBA00022741"/>
    </source>
</evidence>
<dbReference type="AlphaFoldDB" id="A0A9Q0YNK3"/>
<dbReference type="InterPro" id="IPR004843">
    <property type="entry name" value="Calcineurin-like_PHP"/>
</dbReference>
<dbReference type="PRINTS" id="PR01607">
    <property type="entry name" value="APYRASEFAMLY"/>
</dbReference>
<evidence type="ECO:0000313" key="12">
    <source>
        <dbReference type="Proteomes" id="UP001152320"/>
    </source>
</evidence>
<feature type="domain" description="Calcineurin-like phosphoesterase" evidence="9">
    <location>
        <begin position="24"/>
        <end position="239"/>
    </location>
</feature>
<dbReference type="PANTHER" id="PTHR11575:SF24">
    <property type="entry name" value="5'-NUCLEOTIDASE"/>
    <property type="match status" value="1"/>
</dbReference>
<dbReference type="InterPro" id="IPR029052">
    <property type="entry name" value="Metallo-depent_PP-like"/>
</dbReference>
<comment type="catalytic activity">
    <reaction evidence="1">
        <text>a ribonucleoside 5'-phosphate + H2O = a ribonucleoside + phosphate</text>
        <dbReference type="Rhea" id="RHEA:12484"/>
        <dbReference type="ChEBI" id="CHEBI:15377"/>
        <dbReference type="ChEBI" id="CHEBI:18254"/>
        <dbReference type="ChEBI" id="CHEBI:43474"/>
        <dbReference type="ChEBI" id="CHEBI:58043"/>
        <dbReference type="EC" id="3.1.3.5"/>
    </reaction>
</comment>
<keyword evidence="5 8" id="KW-0732">Signal</keyword>
<dbReference type="InterPro" id="IPR006146">
    <property type="entry name" value="5'-Nucleotdase_CS"/>
</dbReference>
<evidence type="ECO:0000256" key="8">
    <source>
        <dbReference type="RuleBase" id="RU362119"/>
    </source>
</evidence>
<keyword evidence="6 8" id="KW-0547">Nucleotide-binding</keyword>
<dbReference type="PROSITE" id="PS00785">
    <property type="entry name" value="5_NUCLEOTIDASE_1"/>
    <property type="match status" value="1"/>
</dbReference>
<keyword evidence="12" id="KW-1185">Reference proteome</keyword>
<evidence type="ECO:0000313" key="11">
    <source>
        <dbReference type="EMBL" id="KAJ8023879.1"/>
    </source>
</evidence>
<evidence type="ECO:0000259" key="9">
    <source>
        <dbReference type="Pfam" id="PF00149"/>
    </source>
</evidence>
<dbReference type="Gene3D" id="3.60.21.10">
    <property type="match status" value="1"/>
</dbReference>
<comment type="similarity">
    <text evidence="2 8">Belongs to the 5'-nucleotidase family.</text>
</comment>
<dbReference type="PROSITE" id="PS00786">
    <property type="entry name" value="5_NUCLEOTIDASE_2"/>
    <property type="match status" value="1"/>
</dbReference>
<dbReference type="GO" id="GO:0008253">
    <property type="term" value="F:5'-nucleotidase activity"/>
    <property type="evidence" value="ECO:0007669"/>
    <property type="project" value="UniProtKB-EC"/>
</dbReference>
<dbReference type="Proteomes" id="UP001152320">
    <property type="component" value="Chromosome 19"/>
</dbReference>
<sequence length="400" mass="43639">MGPCTLSVMILLLTLSPSLSYDLTIMHTNDVHARFEQFNKYGSDCSEEDEANGACFGGVARRVTKINEIRDSYENTLLLDAGDEFQGTQWFYYYQGRATSYFMNHMGYDAMALGNHEFDNGVEGLFDFLYNVTFPILSSNIDASGEPELEGMFEKSVVIDVGGERIGIVGYIYSRTPEISKPGKNLVFLDEIPSVQAEVDALVADGVNKIIALGHAGYGTDIDIAKNTVGIDIIVGGHSNSFLYTGTPPTDDVAIGPYPTVVTPENAPEDQVLIVQDYTFAKYLGFLQVTFDDDGKITEYGGNPITLDSAIEEDPATLAEINEFAIPVKEYTENVIGETYVFLNGETPICRTVECNMGNVVTDAMLEDLVAYQNEDSWSDVAISIMNGGGIRASIAQACT</sequence>
<dbReference type="SUPFAM" id="SSF55816">
    <property type="entry name" value="5'-nucleotidase (syn. UDP-sugar hydrolase), C-terminal domain"/>
    <property type="match status" value="1"/>
</dbReference>
<organism evidence="11 12">
    <name type="scientific">Holothuria leucospilota</name>
    <name type="common">Black long sea cucumber</name>
    <name type="synonym">Mertensiothuria leucospilota</name>
    <dbReference type="NCBI Taxonomy" id="206669"/>
    <lineage>
        <taxon>Eukaryota</taxon>
        <taxon>Metazoa</taxon>
        <taxon>Echinodermata</taxon>
        <taxon>Eleutherozoa</taxon>
        <taxon>Echinozoa</taxon>
        <taxon>Holothuroidea</taxon>
        <taxon>Aspidochirotacea</taxon>
        <taxon>Aspidochirotida</taxon>
        <taxon>Holothuriidae</taxon>
        <taxon>Holothuria</taxon>
    </lineage>
</organism>
<feature type="signal peptide" evidence="8">
    <location>
        <begin position="1"/>
        <end position="20"/>
    </location>
</feature>
<dbReference type="Gene3D" id="3.90.780.10">
    <property type="entry name" value="5'-Nucleotidase, C-terminal domain"/>
    <property type="match status" value="1"/>
</dbReference>
<comment type="caution">
    <text evidence="11">The sequence shown here is derived from an EMBL/GenBank/DDBJ whole genome shotgun (WGS) entry which is preliminary data.</text>
</comment>
<dbReference type="OrthoDB" id="7722975at2759"/>
<dbReference type="Pfam" id="PF02872">
    <property type="entry name" value="5_nucleotid_C"/>
    <property type="match status" value="1"/>
</dbReference>
<dbReference type="InterPro" id="IPR008334">
    <property type="entry name" value="5'-Nucleotdase_C"/>
</dbReference>
<dbReference type="GO" id="GO:0005886">
    <property type="term" value="C:plasma membrane"/>
    <property type="evidence" value="ECO:0007669"/>
    <property type="project" value="TreeGrafter"/>
</dbReference>
<accession>A0A9Q0YNK3</accession>
<dbReference type="GO" id="GO:0000166">
    <property type="term" value="F:nucleotide binding"/>
    <property type="evidence" value="ECO:0007669"/>
    <property type="project" value="UniProtKB-KW"/>
</dbReference>
<dbReference type="FunFam" id="3.60.21.10:FF:000020">
    <property type="entry name" value="NT5E isoform 4"/>
    <property type="match status" value="1"/>
</dbReference>
<protein>
    <recommendedName>
        <fullName evidence="3">5'-nucleotidase</fullName>
        <ecNumber evidence="3">3.1.3.5</ecNumber>
    </recommendedName>
</protein>
<evidence type="ECO:0000256" key="3">
    <source>
        <dbReference type="ARBA" id="ARBA00012643"/>
    </source>
</evidence>
<dbReference type="SUPFAM" id="SSF56300">
    <property type="entry name" value="Metallo-dependent phosphatases"/>
    <property type="match status" value="1"/>
</dbReference>
<feature type="domain" description="5'-Nucleotidase C-terminal" evidence="10">
    <location>
        <begin position="336"/>
        <end position="396"/>
    </location>
</feature>